<dbReference type="PANTHER" id="PTHR43649">
    <property type="entry name" value="ARABINOSE-BINDING PROTEIN-RELATED"/>
    <property type="match status" value="1"/>
</dbReference>
<dbReference type="Proteomes" id="UP001612741">
    <property type="component" value="Unassembled WGS sequence"/>
</dbReference>
<dbReference type="InterPro" id="IPR050490">
    <property type="entry name" value="Bact_solute-bd_prot1"/>
</dbReference>
<dbReference type="SUPFAM" id="SSF53850">
    <property type="entry name" value="Periplasmic binding protein-like II"/>
    <property type="match status" value="1"/>
</dbReference>
<gene>
    <name evidence="5" type="ORF">ACIBG2_34275</name>
</gene>
<feature type="domain" description="HTH gntR-type" evidence="4">
    <location>
        <begin position="4"/>
        <end position="72"/>
    </location>
</feature>
<dbReference type="CDD" id="cd07377">
    <property type="entry name" value="WHTH_GntR"/>
    <property type="match status" value="1"/>
</dbReference>
<dbReference type="PRINTS" id="PR00035">
    <property type="entry name" value="HTHGNTR"/>
</dbReference>
<dbReference type="SUPFAM" id="SSF46785">
    <property type="entry name" value="Winged helix' DNA-binding domain"/>
    <property type="match status" value="1"/>
</dbReference>
<dbReference type="EMBL" id="JBITGY010000010">
    <property type="protein sequence ID" value="MFI6502487.1"/>
    <property type="molecule type" value="Genomic_DNA"/>
</dbReference>
<dbReference type="InterPro" id="IPR000524">
    <property type="entry name" value="Tscrpt_reg_HTH_GntR"/>
</dbReference>
<keyword evidence="6" id="KW-1185">Reference proteome</keyword>
<dbReference type="Gene3D" id="3.40.190.10">
    <property type="entry name" value="Periplasmic binding protein-like II"/>
    <property type="match status" value="2"/>
</dbReference>
<evidence type="ECO:0000256" key="2">
    <source>
        <dbReference type="ARBA" id="ARBA00023125"/>
    </source>
</evidence>
<reference evidence="5 6" key="1">
    <citation type="submission" date="2024-10" db="EMBL/GenBank/DDBJ databases">
        <title>The Natural Products Discovery Center: Release of the First 8490 Sequenced Strains for Exploring Actinobacteria Biosynthetic Diversity.</title>
        <authorList>
            <person name="Kalkreuter E."/>
            <person name="Kautsar S.A."/>
            <person name="Yang D."/>
            <person name="Bader C.D."/>
            <person name="Teijaro C.N."/>
            <person name="Fluegel L."/>
            <person name="Davis C.M."/>
            <person name="Simpson J.R."/>
            <person name="Lauterbach L."/>
            <person name="Steele A.D."/>
            <person name="Gui C."/>
            <person name="Meng S."/>
            <person name="Li G."/>
            <person name="Viehrig K."/>
            <person name="Ye F."/>
            <person name="Su P."/>
            <person name="Kiefer A.F."/>
            <person name="Nichols A."/>
            <person name="Cepeda A.J."/>
            <person name="Yan W."/>
            <person name="Fan B."/>
            <person name="Jiang Y."/>
            <person name="Adhikari A."/>
            <person name="Zheng C.-J."/>
            <person name="Schuster L."/>
            <person name="Cowan T.M."/>
            <person name="Smanski M.J."/>
            <person name="Chevrette M.G."/>
            <person name="De Carvalho L.P.S."/>
            <person name="Shen B."/>
        </authorList>
    </citation>
    <scope>NUCLEOTIDE SEQUENCE [LARGE SCALE GENOMIC DNA]</scope>
    <source>
        <strain evidence="5 6">NPDC050545</strain>
    </source>
</reference>
<sequence>MRATPLYRELKIKLREEIENGVYGLDGRLPTEHELCERFELSRTPVTRALAELAEEGVIVRHRRRGTFVNPGFAPSVRQRRTEAPDPEPTLRILRADGTWVGAMRAAAGDAITLDVIRPPLRALHDTFLSAIAAGQGPDIAVLDSVWIAEFARSGFLTPLNELDPEWVEGEHDADFLPTFAKAYRFGDAVVAVQGPSDVAGLWYRRDALQRAGMSAPGTWSDLHELGRRLAAARPPGRHVMAMPGGRRAAETTTYALTAFLASNGASVLTEEGVVLDSPAAVETMRFLRRLIDDGILLPEVTGYGSDDAVQLLAEGRADLFVGASDLAGWAGDSLDHIAEEFGFAPMPRGPHGRAAVLCGGMAYAVPRQARHPQLAMRLLRAALTREELVRGCLETGQLPPRMSAMAEIATASQFHAETGRRLEHAVMRPSSPVYALVSARLQAMCEDVLSRRRAPEDAVARAADMISAITGLDIA</sequence>
<dbReference type="RefSeq" id="WP_397087808.1">
    <property type="nucleotide sequence ID" value="NZ_JBITGY010000010.1"/>
</dbReference>
<organism evidence="5 6">
    <name type="scientific">Nonomuraea typhae</name>
    <dbReference type="NCBI Taxonomy" id="2603600"/>
    <lineage>
        <taxon>Bacteria</taxon>
        <taxon>Bacillati</taxon>
        <taxon>Actinomycetota</taxon>
        <taxon>Actinomycetes</taxon>
        <taxon>Streptosporangiales</taxon>
        <taxon>Streptosporangiaceae</taxon>
        <taxon>Nonomuraea</taxon>
    </lineage>
</organism>
<dbReference type="Pfam" id="PF00392">
    <property type="entry name" value="GntR"/>
    <property type="match status" value="1"/>
</dbReference>
<evidence type="ECO:0000313" key="5">
    <source>
        <dbReference type="EMBL" id="MFI6502487.1"/>
    </source>
</evidence>
<protein>
    <submittedName>
        <fullName evidence="5">Extracellular solute-binding protein</fullName>
    </submittedName>
</protein>
<comment type="caution">
    <text evidence="5">The sequence shown here is derived from an EMBL/GenBank/DDBJ whole genome shotgun (WGS) entry which is preliminary data.</text>
</comment>
<keyword evidence="3" id="KW-0804">Transcription</keyword>
<dbReference type="Pfam" id="PF01547">
    <property type="entry name" value="SBP_bac_1"/>
    <property type="match status" value="1"/>
</dbReference>
<evidence type="ECO:0000256" key="1">
    <source>
        <dbReference type="ARBA" id="ARBA00023015"/>
    </source>
</evidence>
<dbReference type="InterPro" id="IPR036388">
    <property type="entry name" value="WH-like_DNA-bd_sf"/>
</dbReference>
<keyword evidence="2" id="KW-0238">DNA-binding</keyword>
<proteinExistence type="predicted"/>
<dbReference type="Gene3D" id="1.10.10.10">
    <property type="entry name" value="Winged helix-like DNA-binding domain superfamily/Winged helix DNA-binding domain"/>
    <property type="match status" value="1"/>
</dbReference>
<keyword evidence="1" id="KW-0805">Transcription regulation</keyword>
<dbReference type="PANTHER" id="PTHR43649:SF12">
    <property type="entry name" value="DIACETYLCHITOBIOSE BINDING PROTEIN DASA"/>
    <property type="match status" value="1"/>
</dbReference>
<evidence type="ECO:0000313" key="6">
    <source>
        <dbReference type="Proteomes" id="UP001612741"/>
    </source>
</evidence>
<accession>A0ABW7Z3H0</accession>
<dbReference type="PROSITE" id="PS50949">
    <property type="entry name" value="HTH_GNTR"/>
    <property type="match status" value="1"/>
</dbReference>
<evidence type="ECO:0000256" key="3">
    <source>
        <dbReference type="ARBA" id="ARBA00023163"/>
    </source>
</evidence>
<evidence type="ECO:0000259" key="4">
    <source>
        <dbReference type="PROSITE" id="PS50949"/>
    </source>
</evidence>
<dbReference type="InterPro" id="IPR036390">
    <property type="entry name" value="WH_DNA-bd_sf"/>
</dbReference>
<dbReference type="InterPro" id="IPR006059">
    <property type="entry name" value="SBP"/>
</dbReference>
<name>A0ABW7Z3H0_9ACTN</name>
<dbReference type="SMART" id="SM00345">
    <property type="entry name" value="HTH_GNTR"/>
    <property type="match status" value="1"/>
</dbReference>